<evidence type="ECO:0000256" key="1">
    <source>
        <dbReference type="ARBA" id="ARBA00004370"/>
    </source>
</evidence>
<dbReference type="GO" id="GO:0016020">
    <property type="term" value="C:membrane"/>
    <property type="evidence" value="ECO:0007669"/>
    <property type="project" value="UniProtKB-SubCell"/>
</dbReference>
<dbReference type="Pfam" id="PF16016">
    <property type="entry name" value="VASt"/>
    <property type="match status" value="1"/>
</dbReference>
<dbReference type="InterPro" id="IPR031968">
    <property type="entry name" value="VASt"/>
</dbReference>
<feature type="domain" description="VASt" evidence="4">
    <location>
        <begin position="126"/>
        <end position="284"/>
    </location>
</feature>
<name>A0A445F1X3_GLYSO</name>
<dbReference type="PANTHER" id="PTHR47666:SF1">
    <property type="entry name" value="PROTEIN VASCULAR ASSOCIATED DEATH 1, CHLOROPLASTIC"/>
    <property type="match status" value="1"/>
</dbReference>
<comment type="caution">
    <text evidence="5">The sequence shown here is derived from an EMBL/GenBank/DDBJ whole genome shotgun (WGS) entry which is preliminary data.</text>
</comment>
<dbReference type="GO" id="GO:0043069">
    <property type="term" value="P:negative regulation of programmed cell death"/>
    <property type="evidence" value="ECO:0007669"/>
    <property type="project" value="TreeGrafter"/>
</dbReference>
<dbReference type="AlphaFoldDB" id="A0A445F1X3"/>
<evidence type="ECO:0000313" key="6">
    <source>
        <dbReference type="Proteomes" id="UP000289340"/>
    </source>
</evidence>
<evidence type="ECO:0000256" key="2">
    <source>
        <dbReference type="ARBA" id="ARBA00023136"/>
    </source>
</evidence>
<keyword evidence="6" id="KW-1185">Reference proteome</keyword>
<organism evidence="5 6">
    <name type="scientific">Glycine soja</name>
    <name type="common">Wild soybean</name>
    <dbReference type="NCBI Taxonomy" id="3848"/>
    <lineage>
        <taxon>Eukaryota</taxon>
        <taxon>Viridiplantae</taxon>
        <taxon>Streptophyta</taxon>
        <taxon>Embryophyta</taxon>
        <taxon>Tracheophyta</taxon>
        <taxon>Spermatophyta</taxon>
        <taxon>Magnoliopsida</taxon>
        <taxon>eudicotyledons</taxon>
        <taxon>Gunneridae</taxon>
        <taxon>Pentapetalae</taxon>
        <taxon>rosids</taxon>
        <taxon>fabids</taxon>
        <taxon>Fabales</taxon>
        <taxon>Fabaceae</taxon>
        <taxon>Papilionoideae</taxon>
        <taxon>50 kb inversion clade</taxon>
        <taxon>NPAAA clade</taxon>
        <taxon>indigoferoid/millettioid clade</taxon>
        <taxon>Phaseoleae</taxon>
        <taxon>Glycine</taxon>
        <taxon>Glycine subgen. Soja</taxon>
    </lineage>
</organism>
<reference evidence="5 6" key="1">
    <citation type="submission" date="2018-09" db="EMBL/GenBank/DDBJ databases">
        <title>A high-quality reference genome of wild soybean provides a powerful tool to mine soybean genomes.</title>
        <authorList>
            <person name="Xie M."/>
            <person name="Chung C.Y.L."/>
            <person name="Li M.-W."/>
            <person name="Wong F.-L."/>
            <person name="Chan T.-F."/>
            <person name="Lam H.-M."/>
        </authorList>
    </citation>
    <scope>NUCLEOTIDE SEQUENCE [LARGE SCALE GENOMIC DNA]</scope>
    <source>
        <strain evidence="6">cv. W05</strain>
        <tissue evidence="5">Hypocotyl of etiolated seedlings</tissue>
    </source>
</reference>
<accession>A0A445F1X3</accession>
<evidence type="ECO:0000313" key="5">
    <source>
        <dbReference type="EMBL" id="RZB42774.1"/>
    </source>
</evidence>
<dbReference type="EMBL" id="QZWG01000020">
    <property type="protein sequence ID" value="RZB42774.1"/>
    <property type="molecule type" value="Genomic_DNA"/>
</dbReference>
<protein>
    <submittedName>
        <fullName evidence="5">Protein VASCULAR ASSOCIATED DEATH 1, chloroplastic</fullName>
    </submittedName>
</protein>
<comment type="subcellular location">
    <subcellularLocation>
        <location evidence="1">Membrane</location>
    </subcellularLocation>
</comment>
<gene>
    <name evidence="5" type="ORF">D0Y65_053377</name>
</gene>
<evidence type="ECO:0000256" key="3">
    <source>
        <dbReference type="SAM" id="MobiDB-lite"/>
    </source>
</evidence>
<feature type="region of interest" description="Disordered" evidence="3">
    <location>
        <begin position="636"/>
        <end position="673"/>
    </location>
</feature>
<dbReference type="Proteomes" id="UP000289340">
    <property type="component" value="Chromosome 20"/>
</dbReference>
<sequence>MYPSSQSFYATLPLHMQRGCFQIRNYDQLVTKESMSESSCQENGFVAVENVKSSYITNNGSLSTDLSKDTALPSIVDDPLLTEDSAKQCSVKQVAEPELNIDAPNAASVSWKWNEEDIDAPSILEAYTCVADSVFPIKVEDFFRYLFSDDALNFLESFRQKCGDKDFRCSSWHPQEKFGYARELSFQHPIKIYLGAKFGGCHEVQKFRVYRNRAYAVDGNGIVWVLHLVIETSQEVSDVPYADYFRVENIWCSTPSFMQKKVICSRENEGKKLGEREEEGKEGGLWSVERDKDESKECCFLRMMLIHNLCPFISSKQTIIKLRMQQLHYPDAVALRFQNQTCYALAISDGEAHEMLKQKNLEKQAQNGEINLDREVKTGESSEGSQEQSNHTKILATSNAFDATTHNVGSHLQGNFIEPSSVPLFKEFMTKFRSSLRSHSNLSLLLITVVALIFFIQQCSILVLLARPQHIHMNTPVDITNRMNNEVTRSPSDIAWLEKRIHHLKDEMYMVESRLERMRGGCGKRFFFFFVEELATIVVVNRRLPWCIEEASAKSNATATVEGASSPSIVEENSGKYNTLYPELGYFRLLKNQSAIPLTLQPQELFLSKEILGTEPLPIIMVRTRGLGCVLGHITNRGVGRGDRDDSDDAPQRPQSTASARRQRVAITAEHDEPVVPVTEAVGASVEPIVYADEPMARGDVHDTGADTPADTGTQAVEDEAEGFLGGPSDPSVLTEYADHVAGSVWTGEERPELKLSSHGRKVHSLGRPIPAIKGLVVGTGLSLLIACSIDTGDRRLLSSFVER</sequence>
<keyword evidence="2" id="KW-0472">Membrane</keyword>
<dbReference type="PANTHER" id="PTHR47666">
    <property type="entry name" value="PROTEIN VASCULAR ASSOCIATED DEATH 1, CHLOROPLASTIC"/>
    <property type="match status" value="1"/>
</dbReference>
<proteinExistence type="predicted"/>
<dbReference type="PROSITE" id="PS51778">
    <property type="entry name" value="VAST"/>
    <property type="match status" value="1"/>
</dbReference>
<evidence type="ECO:0000259" key="4">
    <source>
        <dbReference type="PROSITE" id="PS51778"/>
    </source>
</evidence>